<evidence type="ECO:0000256" key="3">
    <source>
        <dbReference type="ARBA" id="ARBA00009881"/>
    </source>
</evidence>
<dbReference type="Proteomes" id="UP001368328">
    <property type="component" value="Chromosome"/>
</dbReference>
<dbReference type="GO" id="GO:0004497">
    <property type="term" value="F:monooxygenase activity"/>
    <property type="evidence" value="ECO:0007669"/>
    <property type="project" value="UniProtKB-KW"/>
</dbReference>
<evidence type="ECO:0000256" key="2">
    <source>
        <dbReference type="ARBA" id="ARBA00003535"/>
    </source>
</evidence>
<evidence type="ECO:0000256" key="9">
    <source>
        <dbReference type="ARBA" id="ARBA00023033"/>
    </source>
</evidence>
<dbReference type="InterPro" id="IPR004136">
    <property type="entry name" value="NMO"/>
</dbReference>
<comment type="catalytic activity">
    <reaction evidence="11">
        <text>3 propionate 3-nitronate + 3 O2 + H2O = 3 3-oxopropanoate + 2 nitrate + nitrite + H2O2 + 3 H(+)</text>
        <dbReference type="Rhea" id="RHEA:57332"/>
        <dbReference type="ChEBI" id="CHEBI:15377"/>
        <dbReference type="ChEBI" id="CHEBI:15378"/>
        <dbReference type="ChEBI" id="CHEBI:15379"/>
        <dbReference type="ChEBI" id="CHEBI:16240"/>
        <dbReference type="ChEBI" id="CHEBI:16301"/>
        <dbReference type="ChEBI" id="CHEBI:17632"/>
        <dbReference type="ChEBI" id="CHEBI:33190"/>
        <dbReference type="ChEBI" id="CHEBI:136067"/>
    </reaction>
</comment>
<keyword evidence="5" id="KW-0216">Detoxification</keyword>
<keyword evidence="13" id="KW-1185">Reference proteome</keyword>
<evidence type="ECO:0000313" key="13">
    <source>
        <dbReference type="Proteomes" id="UP001368328"/>
    </source>
</evidence>
<dbReference type="EMBL" id="CP147403">
    <property type="protein sequence ID" value="WXB91293.1"/>
    <property type="molecule type" value="Genomic_DNA"/>
</dbReference>
<dbReference type="PANTHER" id="PTHR42747">
    <property type="entry name" value="NITRONATE MONOOXYGENASE-RELATED"/>
    <property type="match status" value="1"/>
</dbReference>
<proteinExistence type="inferred from homology"/>
<evidence type="ECO:0000313" key="12">
    <source>
        <dbReference type="EMBL" id="WXB91293.1"/>
    </source>
</evidence>
<keyword evidence="9 12" id="KW-0503">Monooxygenase</keyword>
<dbReference type="Gene3D" id="3.20.20.70">
    <property type="entry name" value="Aldolase class I"/>
    <property type="match status" value="1"/>
</dbReference>
<evidence type="ECO:0000256" key="6">
    <source>
        <dbReference type="ARBA" id="ARBA00022630"/>
    </source>
</evidence>
<reference evidence="12 13" key="1">
    <citation type="submission" date="2024-02" db="EMBL/GenBank/DDBJ databases">
        <title>Seven novel Bacillus-like species.</title>
        <authorList>
            <person name="Liu G."/>
        </authorList>
    </citation>
    <scope>NUCLEOTIDE SEQUENCE [LARGE SCALE GENOMIC DNA]</scope>
    <source>
        <strain evidence="12 13">FJAT-53654</strain>
    </source>
</reference>
<evidence type="ECO:0000256" key="10">
    <source>
        <dbReference type="ARBA" id="ARBA00031155"/>
    </source>
</evidence>
<dbReference type="InterPro" id="IPR013785">
    <property type="entry name" value="Aldolase_TIM"/>
</dbReference>
<accession>A0ABZ2N0Z4</accession>
<comment type="function">
    <text evidence="2">Nitronate monooxygenase that uses molecular oxygen to catalyze the oxidative denitrification of alkyl nitronates. Acts on propionate 3-nitronate (P3N), the presumed physiological substrate. Probably functions in the detoxification of P3N, a metabolic poison produced by plants and fungi as a defense mechanism.</text>
</comment>
<evidence type="ECO:0000256" key="11">
    <source>
        <dbReference type="ARBA" id="ARBA00049401"/>
    </source>
</evidence>
<comment type="similarity">
    <text evidence="3">Belongs to the nitronate monooxygenase family. NMO class I subfamily.</text>
</comment>
<keyword evidence="6" id="KW-0285">Flavoprotein</keyword>
<dbReference type="CDD" id="cd04730">
    <property type="entry name" value="NPD_like"/>
    <property type="match status" value="1"/>
</dbReference>
<keyword evidence="8 12" id="KW-0560">Oxidoreductase</keyword>
<protein>
    <recommendedName>
        <fullName evidence="4">Probable nitronate monooxygenase</fullName>
    </recommendedName>
    <alternativeName>
        <fullName evidence="10">Propionate 3-nitronate monooxygenase</fullName>
    </alternativeName>
</protein>
<dbReference type="Pfam" id="PF03060">
    <property type="entry name" value="NMO"/>
    <property type="match status" value="1"/>
</dbReference>
<evidence type="ECO:0000256" key="4">
    <source>
        <dbReference type="ARBA" id="ARBA00013457"/>
    </source>
</evidence>
<name>A0ABZ2N0Z4_9BACI</name>
<evidence type="ECO:0000256" key="7">
    <source>
        <dbReference type="ARBA" id="ARBA00022643"/>
    </source>
</evidence>
<evidence type="ECO:0000256" key="1">
    <source>
        <dbReference type="ARBA" id="ARBA00001917"/>
    </source>
</evidence>
<dbReference type="PANTHER" id="PTHR42747:SF3">
    <property type="entry name" value="NITRONATE MONOOXYGENASE-RELATED"/>
    <property type="match status" value="1"/>
</dbReference>
<evidence type="ECO:0000256" key="5">
    <source>
        <dbReference type="ARBA" id="ARBA00022575"/>
    </source>
</evidence>
<sequence length="371" mass="40376">MNEYKEGENLQNDKQSSLCKILGIDYPIIQAGMAGGATTAELVAKVSETGALGTLGAAYMRPVGIRTTIKMIKEQTNRPFAVNLFCTSMKDDFSGMTEVQSVLNTFREKLGVRVDEDNVKTIDDFEEQFQVLMEENVPVISTAFGILSPEKVQIAKSRGVRVITMVTTVREAKIAEQAGADIIVAQGSDAGGHRSTFDIKEHPNGANIGTFSLIPQVVDNVNVPVVAAGGIMDGRGMLAAMALGAQGIQMGTQFLTCKESGIHHLYKAALYQSTEESTVITKSFSGRPARGIKNEFITHFEQSGIPPLPFPSQNTLTADIRKAAAVQNEINFMSLWSGQATRLLKEDKPAEVIIREVLYEMEEVLKTLNKQ</sequence>
<organism evidence="12 13">
    <name type="scientific">Metabacillus rhizosphaerae</name>
    <dbReference type="NCBI Taxonomy" id="3117747"/>
    <lineage>
        <taxon>Bacteria</taxon>
        <taxon>Bacillati</taxon>
        <taxon>Bacillota</taxon>
        <taxon>Bacilli</taxon>
        <taxon>Bacillales</taxon>
        <taxon>Bacillaceae</taxon>
        <taxon>Metabacillus</taxon>
    </lineage>
</organism>
<gene>
    <name evidence="12" type="ORF">WCV66_08445</name>
</gene>
<evidence type="ECO:0000256" key="8">
    <source>
        <dbReference type="ARBA" id="ARBA00023002"/>
    </source>
</evidence>
<keyword evidence="7" id="KW-0288">FMN</keyword>
<comment type="cofactor">
    <cofactor evidence="1">
        <name>FMN</name>
        <dbReference type="ChEBI" id="CHEBI:58210"/>
    </cofactor>
</comment>
<dbReference type="SUPFAM" id="SSF51412">
    <property type="entry name" value="Inosine monophosphate dehydrogenase (IMPDH)"/>
    <property type="match status" value="1"/>
</dbReference>